<evidence type="ECO:0000259" key="3">
    <source>
        <dbReference type="SMART" id="SM00062"/>
    </source>
</evidence>
<dbReference type="EMBL" id="JACJUD010000002">
    <property type="protein sequence ID" value="MBB2495086.1"/>
    <property type="molecule type" value="Genomic_DNA"/>
</dbReference>
<name>A0A7W4LL12_9GAMM</name>
<gene>
    <name evidence="4" type="ORF">H3H51_08650</name>
</gene>
<organism evidence="4 5">
    <name type="scientific">Aquipseudomonas ullengensis</name>
    <dbReference type="NCBI Taxonomy" id="2759166"/>
    <lineage>
        <taxon>Bacteria</taxon>
        <taxon>Pseudomonadati</taxon>
        <taxon>Pseudomonadota</taxon>
        <taxon>Gammaproteobacteria</taxon>
        <taxon>Pseudomonadales</taxon>
        <taxon>Pseudomonadaceae</taxon>
        <taxon>Aquipseudomonas</taxon>
    </lineage>
</organism>
<dbReference type="Proteomes" id="UP000542720">
    <property type="component" value="Unassembled WGS sequence"/>
</dbReference>
<accession>A0A7W4LL12</accession>
<dbReference type="PANTHER" id="PTHR35936:SF25">
    <property type="entry name" value="ABC TRANSPORTER SUBSTRATE-BINDING PROTEIN"/>
    <property type="match status" value="1"/>
</dbReference>
<proteinExistence type="inferred from homology"/>
<evidence type="ECO:0000313" key="5">
    <source>
        <dbReference type="Proteomes" id="UP000542720"/>
    </source>
</evidence>
<dbReference type="RefSeq" id="WP_183088633.1">
    <property type="nucleotide sequence ID" value="NZ_JACJUD010000002.1"/>
</dbReference>
<dbReference type="SMART" id="SM00062">
    <property type="entry name" value="PBPb"/>
    <property type="match status" value="1"/>
</dbReference>
<evidence type="ECO:0000313" key="4">
    <source>
        <dbReference type="EMBL" id="MBB2495086.1"/>
    </source>
</evidence>
<dbReference type="Gene3D" id="3.40.190.10">
    <property type="entry name" value="Periplasmic binding protein-like II"/>
    <property type="match status" value="2"/>
</dbReference>
<dbReference type="PANTHER" id="PTHR35936">
    <property type="entry name" value="MEMBRANE-BOUND LYTIC MUREIN TRANSGLYCOSYLASE F"/>
    <property type="match status" value="1"/>
</dbReference>
<dbReference type="InterPro" id="IPR001638">
    <property type="entry name" value="Solute-binding_3/MltF_N"/>
</dbReference>
<evidence type="ECO:0000256" key="1">
    <source>
        <dbReference type="ARBA" id="ARBA00010333"/>
    </source>
</evidence>
<comment type="similarity">
    <text evidence="1">Belongs to the bacterial solute-binding protein 3 family.</text>
</comment>
<comment type="caution">
    <text evidence="4">The sequence shown here is derived from an EMBL/GenBank/DDBJ whole genome shotgun (WGS) entry which is preliminary data.</text>
</comment>
<reference evidence="4 5" key="1">
    <citation type="submission" date="2020-08" db="EMBL/GenBank/DDBJ databases">
        <authorList>
            <person name="Kim C.M."/>
        </authorList>
    </citation>
    <scope>NUCLEOTIDE SEQUENCE [LARGE SCALE GENOMIC DNA]</scope>
    <source>
        <strain evidence="4 5">UL070</strain>
    </source>
</reference>
<sequence>MQRIGQGCLGVLLLVLSLGTSVPVVAAQRVLIAAVQFPPYVVKPEQGKQRGLLAELVDSLNRIQGDYQFDLRPTSLNRRFDDFQNGRFDIAIFENPDWNWQGIAGTRIDMGLEDSEVFIARAQPGRTQGYFDNLQDKHLALLNGYHYGFAGFNNDPEWLARNFKAQITYSNESTLNLVLRGRADAAPITRSWLGAYLREHPQVETQLLISTWVDQVYRHYAILRPQAPISAERFRQLLQELRDDGELTRIFTPYAITVTPRVAGSSAAKHAAD</sequence>
<dbReference type="AlphaFoldDB" id="A0A7W4LL12"/>
<protein>
    <submittedName>
        <fullName evidence="4">Transporter substrate-binding domain-containing protein</fullName>
    </submittedName>
</protein>
<keyword evidence="2" id="KW-0732">Signal</keyword>
<keyword evidence="5" id="KW-1185">Reference proteome</keyword>
<evidence type="ECO:0000256" key="2">
    <source>
        <dbReference type="ARBA" id="ARBA00022729"/>
    </source>
</evidence>
<feature type="domain" description="Solute-binding protein family 3/N-terminal" evidence="3">
    <location>
        <begin position="30"/>
        <end position="258"/>
    </location>
</feature>
<dbReference type="SUPFAM" id="SSF53850">
    <property type="entry name" value="Periplasmic binding protein-like II"/>
    <property type="match status" value="1"/>
</dbReference>